<evidence type="ECO:0000313" key="3">
    <source>
        <dbReference type="Proteomes" id="UP001286456"/>
    </source>
</evidence>
<gene>
    <name evidence="2" type="ORF">B0T19DRAFT_473571</name>
</gene>
<reference evidence="2" key="1">
    <citation type="journal article" date="2023" name="Mol. Phylogenet. Evol.">
        <title>Genome-scale phylogeny and comparative genomics of the fungal order Sordariales.</title>
        <authorList>
            <person name="Hensen N."/>
            <person name="Bonometti L."/>
            <person name="Westerberg I."/>
            <person name="Brannstrom I.O."/>
            <person name="Guillou S."/>
            <person name="Cros-Aarteil S."/>
            <person name="Calhoun S."/>
            <person name="Haridas S."/>
            <person name="Kuo A."/>
            <person name="Mondo S."/>
            <person name="Pangilinan J."/>
            <person name="Riley R."/>
            <person name="LaButti K."/>
            <person name="Andreopoulos B."/>
            <person name="Lipzen A."/>
            <person name="Chen C."/>
            <person name="Yan M."/>
            <person name="Daum C."/>
            <person name="Ng V."/>
            <person name="Clum A."/>
            <person name="Steindorff A."/>
            <person name="Ohm R.A."/>
            <person name="Martin F."/>
            <person name="Silar P."/>
            <person name="Natvig D.O."/>
            <person name="Lalanne C."/>
            <person name="Gautier V."/>
            <person name="Ament-Velasquez S.L."/>
            <person name="Kruys A."/>
            <person name="Hutchinson M.I."/>
            <person name="Powell A.J."/>
            <person name="Barry K."/>
            <person name="Miller A.N."/>
            <person name="Grigoriev I.V."/>
            <person name="Debuchy R."/>
            <person name="Gladieux P."/>
            <person name="Hiltunen Thoren M."/>
            <person name="Johannesson H."/>
        </authorList>
    </citation>
    <scope>NUCLEOTIDE SEQUENCE</scope>
    <source>
        <strain evidence="2">SMH4131-1</strain>
    </source>
</reference>
<feature type="region of interest" description="Disordered" evidence="1">
    <location>
        <begin position="23"/>
        <end position="50"/>
    </location>
</feature>
<reference evidence="2" key="2">
    <citation type="submission" date="2023-06" db="EMBL/GenBank/DDBJ databases">
        <authorList>
            <consortium name="Lawrence Berkeley National Laboratory"/>
            <person name="Haridas S."/>
            <person name="Hensen N."/>
            <person name="Bonometti L."/>
            <person name="Westerberg I."/>
            <person name="Brannstrom I.O."/>
            <person name="Guillou S."/>
            <person name="Cros-Aarteil S."/>
            <person name="Calhoun S."/>
            <person name="Kuo A."/>
            <person name="Mondo S."/>
            <person name="Pangilinan J."/>
            <person name="Riley R."/>
            <person name="Labutti K."/>
            <person name="Andreopoulos B."/>
            <person name="Lipzen A."/>
            <person name="Chen C."/>
            <person name="Yanf M."/>
            <person name="Daum C."/>
            <person name="Ng V."/>
            <person name="Clum A."/>
            <person name="Steindorff A."/>
            <person name="Ohm R."/>
            <person name="Martin F."/>
            <person name="Silar P."/>
            <person name="Natvig D."/>
            <person name="Lalanne C."/>
            <person name="Gautier V."/>
            <person name="Ament-Velasquez S.L."/>
            <person name="Kruys A."/>
            <person name="Hutchinson M.I."/>
            <person name="Powell A.J."/>
            <person name="Barry K."/>
            <person name="Miller A.N."/>
            <person name="Grigoriev I.V."/>
            <person name="Debuchy R."/>
            <person name="Gladieux P."/>
            <person name="Thoren M.H."/>
            <person name="Johannesson H."/>
        </authorList>
    </citation>
    <scope>NUCLEOTIDE SEQUENCE</scope>
    <source>
        <strain evidence="2">SMH4131-1</strain>
    </source>
</reference>
<dbReference type="Proteomes" id="UP001286456">
    <property type="component" value="Unassembled WGS sequence"/>
</dbReference>
<protein>
    <submittedName>
        <fullName evidence="2">Uncharacterized protein</fullName>
    </submittedName>
</protein>
<dbReference type="AlphaFoldDB" id="A0AAE0IWW7"/>
<dbReference type="EMBL" id="JAUEPO010000002">
    <property type="protein sequence ID" value="KAK3332754.1"/>
    <property type="molecule type" value="Genomic_DNA"/>
</dbReference>
<sequence>MQPTAEEPTKQTPMGALEDLNVSAGAGASAGAAGGARVVSTQPRPEPMPKLENEMTLRGGRMNIGFSCCHGHCSFHKGCC</sequence>
<comment type="caution">
    <text evidence="2">The sequence shown here is derived from an EMBL/GenBank/DDBJ whole genome shotgun (WGS) entry which is preliminary data.</text>
</comment>
<organism evidence="2 3">
    <name type="scientific">Cercophora scortea</name>
    <dbReference type="NCBI Taxonomy" id="314031"/>
    <lineage>
        <taxon>Eukaryota</taxon>
        <taxon>Fungi</taxon>
        <taxon>Dikarya</taxon>
        <taxon>Ascomycota</taxon>
        <taxon>Pezizomycotina</taxon>
        <taxon>Sordariomycetes</taxon>
        <taxon>Sordariomycetidae</taxon>
        <taxon>Sordariales</taxon>
        <taxon>Lasiosphaeriaceae</taxon>
        <taxon>Cercophora</taxon>
    </lineage>
</organism>
<keyword evidence="3" id="KW-1185">Reference proteome</keyword>
<evidence type="ECO:0000313" key="2">
    <source>
        <dbReference type="EMBL" id="KAK3332754.1"/>
    </source>
</evidence>
<name>A0AAE0IWW7_9PEZI</name>
<proteinExistence type="predicted"/>
<accession>A0AAE0IWW7</accession>
<evidence type="ECO:0000256" key="1">
    <source>
        <dbReference type="SAM" id="MobiDB-lite"/>
    </source>
</evidence>